<gene>
    <name evidence="1" type="ORF">ACFQ4P_03425</name>
</gene>
<keyword evidence="2" id="KW-1185">Reference proteome</keyword>
<name>A0ABW4CG80_9LACO</name>
<sequence length="128" mass="14223">MDLGSYDYVQRVYNRNMALPDHRLPKTAADGDQRLLNDGTLTLTLHIRGGQVTAITIHTTSPTSRVYMQVFEGFEFGFEAVGIWLETYHTALQKGQAGGIVKGIEARYTYAEATGLTVTLRRVADVDQ</sequence>
<organism evidence="1 2">
    <name type="scientific">Lacticaseibacillus mingshuiensis</name>
    <dbReference type="NCBI Taxonomy" id="2799574"/>
    <lineage>
        <taxon>Bacteria</taxon>
        <taxon>Bacillati</taxon>
        <taxon>Bacillota</taxon>
        <taxon>Bacilli</taxon>
        <taxon>Lactobacillales</taxon>
        <taxon>Lactobacillaceae</taxon>
        <taxon>Lacticaseibacillus</taxon>
    </lineage>
</organism>
<dbReference type="RefSeq" id="WP_203626230.1">
    <property type="nucleotide sequence ID" value="NZ_BOLQ01000003.1"/>
</dbReference>
<evidence type="ECO:0000313" key="2">
    <source>
        <dbReference type="Proteomes" id="UP001597196"/>
    </source>
</evidence>
<accession>A0ABW4CG80</accession>
<dbReference type="EMBL" id="JBHTOC010000004">
    <property type="protein sequence ID" value="MFD1429302.1"/>
    <property type="molecule type" value="Genomic_DNA"/>
</dbReference>
<evidence type="ECO:0000313" key="1">
    <source>
        <dbReference type="EMBL" id="MFD1429302.1"/>
    </source>
</evidence>
<reference evidence="2" key="1">
    <citation type="journal article" date="2019" name="Int. J. Syst. Evol. Microbiol.">
        <title>The Global Catalogue of Microorganisms (GCM) 10K type strain sequencing project: providing services to taxonomists for standard genome sequencing and annotation.</title>
        <authorList>
            <consortium name="The Broad Institute Genomics Platform"/>
            <consortium name="The Broad Institute Genome Sequencing Center for Infectious Disease"/>
            <person name="Wu L."/>
            <person name="Ma J."/>
        </authorList>
    </citation>
    <scope>NUCLEOTIDE SEQUENCE [LARGE SCALE GENOMIC DNA]</scope>
    <source>
        <strain evidence="2">CCM 8980</strain>
    </source>
</reference>
<dbReference type="Proteomes" id="UP001597196">
    <property type="component" value="Unassembled WGS sequence"/>
</dbReference>
<protein>
    <submittedName>
        <fullName evidence="1">Uncharacterized protein</fullName>
    </submittedName>
</protein>
<comment type="caution">
    <text evidence="1">The sequence shown here is derived from an EMBL/GenBank/DDBJ whole genome shotgun (WGS) entry which is preliminary data.</text>
</comment>
<proteinExistence type="predicted"/>